<dbReference type="PANTHER" id="PTHR40468">
    <property type="entry name" value="YALI0A15257P"/>
    <property type="match status" value="1"/>
</dbReference>
<feature type="compositionally biased region" description="Polar residues" evidence="9">
    <location>
        <begin position="165"/>
        <end position="179"/>
    </location>
</feature>
<keyword evidence="5" id="KW-0678">Repressor</keyword>
<protein>
    <submittedName>
        <fullName evidence="10">Uncharacterized protein</fullName>
    </submittedName>
</protein>
<dbReference type="STRING" id="1399860.A0A2C5XRC6"/>
<keyword evidence="6" id="KW-0805">Transcription regulation</keyword>
<feature type="compositionally biased region" description="Polar residues" evidence="9">
    <location>
        <begin position="278"/>
        <end position="290"/>
    </location>
</feature>
<evidence type="ECO:0000256" key="3">
    <source>
        <dbReference type="ARBA" id="ARBA00006922"/>
    </source>
</evidence>
<organism evidence="10 11">
    <name type="scientific">Ophiocordyceps australis</name>
    <dbReference type="NCBI Taxonomy" id="1399860"/>
    <lineage>
        <taxon>Eukaryota</taxon>
        <taxon>Fungi</taxon>
        <taxon>Dikarya</taxon>
        <taxon>Ascomycota</taxon>
        <taxon>Pezizomycotina</taxon>
        <taxon>Sordariomycetes</taxon>
        <taxon>Hypocreomycetidae</taxon>
        <taxon>Hypocreales</taxon>
        <taxon>Ophiocordycipitaceae</taxon>
        <taxon>Ophiocordyceps</taxon>
    </lineage>
</organism>
<keyword evidence="4" id="KW-0963">Cytoplasm</keyword>
<evidence type="ECO:0000313" key="11">
    <source>
        <dbReference type="Proteomes" id="UP000226192"/>
    </source>
</evidence>
<feature type="region of interest" description="Disordered" evidence="9">
    <location>
        <begin position="249"/>
        <end position="338"/>
    </location>
</feature>
<comment type="subcellular location">
    <subcellularLocation>
        <location evidence="2">Cytoplasm</location>
    </subcellularLocation>
    <subcellularLocation>
        <location evidence="1">Nucleus</location>
    </subcellularLocation>
</comment>
<evidence type="ECO:0000256" key="5">
    <source>
        <dbReference type="ARBA" id="ARBA00022491"/>
    </source>
</evidence>
<dbReference type="GO" id="GO:0005737">
    <property type="term" value="C:cytoplasm"/>
    <property type="evidence" value="ECO:0007669"/>
    <property type="project" value="UniProtKB-SubCell"/>
</dbReference>
<evidence type="ECO:0000256" key="2">
    <source>
        <dbReference type="ARBA" id="ARBA00004496"/>
    </source>
</evidence>
<evidence type="ECO:0000256" key="4">
    <source>
        <dbReference type="ARBA" id="ARBA00022490"/>
    </source>
</evidence>
<dbReference type="EMBL" id="NJET01000256">
    <property type="protein sequence ID" value="PHH58997.1"/>
    <property type="molecule type" value="Genomic_DNA"/>
</dbReference>
<dbReference type="Pfam" id="PF08528">
    <property type="entry name" value="Whi5"/>
    <property type="match status" value="1"/>
</dbReference>
<dbReference type="AlphaFoldDB" id="A0A2C5XRC6"/>
<evidence type="ECO:0000313" key="10">
    <source>
        <dbReference type="EMBL" id="PHH58997.1"/>
    </source>
</evidence>
<keyword evidence="11" id="KW-1185">Reference proteome</keyword>
<evidence type="ECO:0000256" key="8">
    <source>
        <dbReference type="ARBA" id="ARBA00023242"/>
    </source>
</evidence>
<gene>
    <name evidence="10" type="ORF">CDD81_3955</name>
</gene>
<evidence type="ECO:0000256" key="6">
    <source>
        <dbReference type="ARBA" id="ARBA00023015"/>
    </source>
</evidence>
<proteinExistence type="inferred from homology"/>
<sequence>MSSPSSKKQPKDVIDSVLKRAKVAKMARQLKDRLALAQFKAQHGWEDLPFETIEPRVQEEIKRKRMLDGDFISDTSSTASDPPYPTRALMSSPLKPPIFSDAIGSSNGSSGHRKRSWTSYMNHPASSPSKRFCTSPSTHRSLSNHATWKGLAQSSPTKPRRMAHFTTSDGPDISFSQNRRIMDDEESSDLHLHSFPAKKRHASPPRTPPMQTRHLSGFPRIGNANASGVVKSGEEGADLLLFLASSPSSFADKGTRGRMEGPMTPTPKGSSKLDLPSSMMNTPGGSNPFLNTPGPGYEISDFIHATPSPNQKAWRTPTHARTPLSVNRRRLTFEEPLP</sequence>
<comment type="similarity">
    <text evidence="3">Belongs to the WHI5/NRM1 family.</text>
</comment>
<dbReference type="GO" id="GO:0005634">
    <property type="term" value="C:nucleus"/>
    <property type="evidence" value="ECO:0007669"/>
    <property type="project" value="UniProtKB-SubCell"/>
</dbReference>
<name>A0A2C5XRC6_9HYPO</name>
<keyword evidence="7" id="KW-0804">Transcription</keyword>
<evidence type="ECO:0000256" key="9">
    <source>
        <dbReference type="SAM" id="MobiDB-lite"/>
    </source>
</evidence>
<reference evidence="10 11" key="1">
    <citation type="submission" date="2017-06" db="EMBL/GenBank/DDBJ databases">
        <title>Ant-infecting Ophiocordyceps genomes reveal a high diversity of potential behavioral manipulation genes and a possible major role for enterotoxins.</title>
        <authorList>
            <person name="De Bekker C."/>
            <person name="Evans H.C."/>
            <person name="Brachmann A."/>
            <person name="Hughes D.P."/>
        </authorList>
    </citation>
    <scope>NUCLEOTIDE SEQUENCE [LARGE SCALE GENOMIC DNA]</scope>
    <source>
        <strain evidence="10 11">Map64</strain>
    </source>
</reference>
<dbReference type="PANTHER" id="PTHR40468:SF1">
    <property type="entry name" value="TOPOISOMERASE I DAMAGE AFFECTED PROTEIN 11"/>
    <property type="match status" value="1"/>
</dbReference>
<dbReference type="Proteomes" id="UP000226192">
    <property type="component" value="Unassembled WGS sequence"/>
</dbReference>
<feature type="region of interest" description="Disordered" evidence="9">
    <location>
        <begin position="68"/>
        <end position="220"/>
    </location>
</feature>
<dbReference type="InterPro" id="IPR013734">
    <property type="entry name" value="TF_Nrm1/Whi5"/>
</dbReference>
<feature type="compositionally biased region" description="Polar residues" evidence="9">
    <location>
        <begin position="117"/>
        <end position="157"/>
    </location>
</feature>
<accession>A0A2C5XRC6</accession>
<evidence type="ECO:0000256" key="1">
    <source>
        <dbReference type="ARBA" id="ARBA00004123"/>
    </source>
</evidence>
<evidence type="ECO:0000256" key="7">
    <source>
        <dbReference type="ARBA" id="ARBA00023163"/>
    </source>
</evidence>
<keyword evidence="8" id="KW-0539">Nucleus</keyword>
<comment type="caution">
    <text evidence="10">The sequence shown here is derived from an EMBL/GenBank/DDBJ whole genome shotgun (WGS) entry which is preliminary data.</text>
</comment>
<dbReference type="OrthoDB" id="2163387at2759"/>